<protein>
    <submittedName>
        <fullName evidence="2">Uncharacterized protein</fullName>
    </submittedName>
</protein>
<name>A0A6A4DEC5_9STRA</name>
<sequence>MSRQNAQWMMNLQSTEWNTLRRERSSPDPEIPSLPNVKMRSRIGDEQSRRVPHGVAYHPPKGSRTQD</sequence>
<dbReference type="EMBL" id="QXFT01001950">
    <property type="protein sequence ID" value="KAE9306909.1"/>
    <property type="molecule type" value="Genomic_DNA"/>
</dbReference>
<evidence type="ECO:0000313" key="3">
    <source>
        <dbReference type="Proteomes" id="UP000434957"/>
    </source>
</evidence>
<dbReference type="Proteomes" id="UP000434957">
    <property type="component" value="Unassembled WGS sequence"/>
</dbReference>
<evidence type="ECO:0000256" key="1">
    <source>
        <dbReference type="SAM" id="MobiDB-lite"/>
    </source>
</evidence>
<accession>A0A6A4DEC5</accession>
<comment type="caution">
    <text evidence="2">The sequence shown here is derived from an EMBL/GenBank/DDBJ whole genome shotgun (WGS) entry which is preliminary data.</text>
</comment>
<proteinExistence type="predicted"/>
<dbReference type="AlphaFoldDB" id="A0A6A4DEC5"/>
<evidence type="ECO:0000313" key="2">
    <source>
        <dbReference type="EMBL" id="KAE9306909.1"/>
    </source>
</evidence>
<gene>
    <name evidence="2" type="ORF">PR003_g21127</name>
</gene>
<feature type="region of interest" description="Disordered" evidence="1">
    <location>
        <begin position="17"/>
        <end position="67"/>
    </location>
</feature>
<reference evidence="2 3" key="1">
    <citation type="submission" date="2018-08" db="EMBL/GenBank/DDBJ databases">
        <title>Genomic investigation of the strawberry pathogen Phytophthora fragariae indicates pathogenicity is determined by transcriptional variation in three key races.</title>
        <authorList>
            <person name="Adams T.M."/>
            <person name="Armitage A.D."/>
            <person name="Sobczyk M.K."/>
            <person name="Bates H.J."/>
            <person name="Dunwell J.M."/>
            <person name="Nellist C.F."/>
            <person name="Harrison R.J."/>
        </authorList>
    </citation>
    <scope>NUCLEOTIDE SEQUENCE [LARGE SCALE GENOMIC DNA]</scope>
    <source>
        <strain evidence="2 3">SCRP333</strain>
    </source>
</reference>
<organism evidence="2 3">
    <name type="scientific">Phytophthora rubi</name>
    <dbReference type="NCBI Taxonomy" id="129364"/>
    <lineage>
        <taxon>Eukaryota</taxon>
        <taxon>Sar</taxon>
        <taxon>Stramenopiles</taxon>
        <taxon>Oomycota</taxon>
        <taxon>Peronosporomycetes</taxon>
        <taxon>Peronosporales</taxon>
        <taxon>Peronosporaceae</taxon>
        <taxon>Phytophthora</taxon>
    </lineage>
</organism>
<keyword evidence="3" id="KW-1185">Reference proteome</keyword>